<comment type="caution">
    <text evidence="7">The sequence shown here is derived from an EMBL/GenBank/DDBJ whole genome shotgun (WGS) entry which is preliminary data.</text>
</comment>
<keyword evidence="3 4" id="KW-0012">Acyltransferase</keyword>
<dbReference type="NCBIfam" id="NF002341">
    <property type="entry name" value="PRK01305.1-1"/>
    <property type="match status" value="1"/>
</dbReference>
<protein>
    <recommendedName>
        <fullName evidence="4">Aspartate/glutamate leucyltransferase</fullName>
        <ecNumber evidence="4">2.3.2.29</ecNumber>
    </recommendedName>
</protein>
<evidence type="ECO:0000256" key="3">
    <source>
        <dbReference type="ARBA" id="ARBA00023315"/>
    </source>
</evidence>
<dbReference type="RefSeq" id="WP_107865479.1">
    <property type="nucleotide sequence ID" value="NZ_QAON01000006.1"/>
</dbReference>
<dbReference type="PANTHER" id="PTHR21367:SF1">
    <property type="entry name" value="ARGINYL-TRNA--PROTEIN TRANSFERASE 1"/>
    <property type="match status" value="1"/>
</dbReference>
<reference evidence="7 8" key="1">
    <citation type="submission" date="2018-04" db="EMBL/GenBank/DDBJ databases">
        <title>Genomic Encyclopedia of Archaeal and Bacterial Type Strains, Phase II (KMG-II): from individual species to whole genera.</title>
        <authorList>
            <person name="Goeker M."/>
        </authorList>
    </citation>
    <scope>NUCLEOTIDE SEQUENCE [LARGE SCALE GENOMIC DNA]</scope>
    <source>
        <strain evidence="7 8">DSM 5822</strain>
    </source>
</reference>
<dbReference type="NCBIfam" id="NF002346">
    <property type="entry name" value="PRK01305.2-3"/>
    <property type="match status" value="1"/>
</dbReference>
<evidence type="ECO:0000313" key="8">
    <source>
        <dbReference type="Proteomes" id="UP000244223"/>
    </source>
</evidence>
<name>A0A2T5IZV3_9GAMM</name>
<evidence type="ECO:0000256" key="4">
    <source>
        <dbReference type="HAMAP-Rule" id="MF_00689"/>
    </source>
</evidence>
<evidence type="ECO:0000259" key="6">
    <source>
        <dbReference type="Pfam" id="PF04377"/>
    </source>
</evidence>
<dbReference type="InterPro" id="IPR016181">
    <property type="entry name" value="Acyl_CoA_acyltransferase"/>
</dbReference>
<comment type="function">
    <text evidence="4">Functions in the N-end rule pathway of protein degradation where it conjugates Leu from its aminoacyl-tRNA to the N-termini of proteins containing an N-terminal aspartate or glutamate.</text>
</comment>
<proteinExistence type="inferred from homology"/>
<dbReference type="PIRSF" id="PIRSF037208">
    <property type="entry name" value="ATE_pro_prd"/>
    <property type="match status" value="1"/>
</dbReference>
<gene>
    <name evidence="4" type="primary">bpt</name>
    <name evidence="7" type="ORF">C8N29_10645</name>
</gene>
<sequence length="238" mass="27480">MTASSGLKFFSTPPHHCSYLEDEQAITLFADPEASITNATYHQLSLYGFRRSGNYIYKPQCASCHACVSVRIPVAAFAANRQQRRVWQRNQDLTVRKVPATYVQAHYDLYAKYIRYRHADGDMFPPSVAQYVSFLFADWSETWLYEFYDGFKLIAVAVCDVLKNGLSAVYTFYDTDAEKRSLGTYAVLWQIAEAQKMDLSFLYLGYWVKNSPKMAYKTNFRPLEALIDQLWRPLNNSV</sequence>
<dbReference type="EC" id="2.3.2.29" evidence="4"/>
<dbReference type="GO" id="GO:0005737">
    <property type="term" value="C:cytoplasm"/>
    <property type="evidence" value="ECO:0007669"/>
    <property type="project" value="UniProtKB-SubCell"/>
</dbReference>
<dbReference type="PANTHER" id="PTHR21367">
    <property type="entry name" value="ARGININE-TRNA-PROTEIN TRANSFERASE 1"/>
    <property type="match status" value="1"/>
</dbReference>
<dbReference type="SUPFAM" id="SSF55729">
    <property type="entry name" value="Acyl-CoA N-acyltransferases (Nat)"/>
    <property type="match status" value="1"/>
</dbReference>
<dbReference type="InterPro" id="IPR007472">
    <property type="entry name" value="N-end_Aminoacyl_Trfase_C"/>
</dbReference>
<keyword evidence="1 4" id="KW-0963">Cytoplasm</keyword>
<dbReference type="InterPro" id="IPR030700">
    <property type="entry name" value="N-end_Aminoacyl_Trfase"/>
</dbReference>
<dbReference type="Proteomes" id="UP000244223">
    <property type="component" value="Unassembled WGS sequence"/>
</dbReference>
<dbReference type="AlphaFoldDB" id="A0A2T5IZV3"/>
<dbReference type="InterPro" id="IPR007471">
    <property type="entry name" value="N-end_Aminoacyl_Trfase_N"/>
</dbReference>
<dbReference type="GO" id="GO:0008914">
    <property type="term" value="F:leucyl-tRNA--protein transferase activity"/>
    <property type="evidence" value="ECO:0007669"/>
    <property type="project" value="UniProtKB-UniRule"/>
</dbReference>
<comment type="similarity">
    <text evidence="4">Belongs to the R-transferase family. Bpt subfamily.</text>
</comment>
<organism evidence="7 8">
    <name type="scientific">Agitococcus lubricus</name>
    <dbReference type="NCBI Taxonomy" id="1077255"/>
    <lineage>
        <taxon>Bacteria</taxon>
        <taxon>Pseudomonadati</taxon>
        <taxon>Pseudomonadota</taxon>
        <taxon>Gammaproteobacteria</taxon>
        <taxon>Moraxellales</taxon>
        <taxon>Moraxellaceae</taxon>
        <taxon>Agitococcus</taxon>
    </lineage>
</organism>
<comment type="catalytic activity">
    <reaction evidence="4">
        <text>N-terminal L-aspartyl-[protein] + L-leucyl-tRNA(Leu) = N-terminal L-leucyl-L-aspartyl-[protein] + tRNA(Leu) + H(+)</text>
        <dbReference type="Rhea" id="RHEA:50420"/>
        <dbReference type="Rhea" id="RHEA-COMP:9613"/>
        <dbReference type="Rhea" id="RHEA-COMP:9622"/>
        <dbReference type="Rhea" id="RHEA-COMP:12669"/>
        <dbReference type="Rhea" id="RHEA-COMP:12674"/>
        <dbReference type="ChEBI" id="CHEBI:15378"/>
        <dbReference type="ChEBI" id="CHEBI:64720"/>
        <dbReference type="ChEBI" id="CHEBI:78442"/>
        <dbReference type="ChEBI" id="CHEBI:78494"/>
        <dbReference type="ChEBI" id="CHEBI:133042"/>
        <dbReference type="EC" id="2.3.2.29"/>
    </reaction>
</comment>
<evidence type="ECO:0000259" key="5">
    <source>
        <dbReference type="Pfam" id="PF04376"/>
    </source>
</evidence>
<accession>A0A2T5IZV3</accession>
<dbReference type="GO" id="GO:0004057">
    <property type="term" value="F:arginyl-tRNA--protein transferase activity"/>
    <property type="evidence" value="ECO:0007669"/>
    <property type="project" value="InterPro"/>
</dbReference>
<evidence type="ECO:0000256" key="1">
    <source>
        <dbReference type="ARBA" id="ARBA00022490"/>
    </source>
</evidence>
<dbReference type="Pfam" id="PF04376">
    <property type="entry name" value="ATE_N"/>
    <property type="match status" value="1"/>
</dbReference>
<feature type="domain" description="N-end rule aminoacyl transferase C-terminal" evidence="6">
    <location>
        <begin position="106"/>
        <end position="226"/>
    </location>
</feature>
<comment type="catalytic activity">
    <reaction evidence="4">
        <text>N-terminal L-glutamyl-[protein] + L-leucyl-tRNA(Leu) = N-terminal L-leucyl-L-glutamyl-[protein] + tRNA(Leu) + H(+)</text>
        <dbReference type="Rhea" id="RHEA:50412"/>
        <dbReference type="Rhea" id="RHEA-COMP:9613"/>
        <dbReference type="Rhea" id="RHEA-COMP:9622"/>
        <dbReference type="Rhea" id="RHEA-COMP:12664"/>
        <dbReference type="Rhea" id="RHEA-COMP:12668"/>
        <dbReference type="ChEBI" id="CHEBI:15378"/>
        <dbReference type="ChEBI" id="CHEBI:64721"/>
        <dbReference type="ChEBI" id="CHEBI:78442"/>
        <dbReference type="ChEBI" id="CHEBI:78494"/>
        <dbReference type="ChEBI" id="CHEBI:133041"/>
        <dbReference type="EC" id="2.3.2.29"/>
    </reaction>
</comment>
<dbReference type="GO" id="GO:0071596">
    <property type="term" value="P:ubiquitin-dependent protein catabolic process via the N-end rule pathway"/>
    <property type="evidence" value="ECO:0007669"/>
    <property type="project" value="InterPro"/>
</dbReference>
<dbReference type="HAMAP" id="MF_00689">
    <property type="entry name" value="Bpt"/>
    <property type="match status" value="1"/>
</dbReference>
<comment type="subcellular location">
    <subcellularLocation>
        <location evidence="4">Cytoplasm</location>
    </subcellularLocation>
</comment>
<feature type="domain" description="N-end aminoacyl transferase N-terminal" evidence="5">
    <location>
        <begin position="15"/>
        <end position="85"/>
    </location>
</feature>
<dbReference type="EMBL" id="QAON01000006">
    <property type="protein sequence ID" value="PTQ89514.1"/>
    <property type="molecule type" value="Genomic_DNA"/>
</dbReference>
<evidence type="ECO:0000256" key="2">
    <source>
        <dbReference type="ARBA" id="ARBA00022679"/>
    </source>
</evidence>
<evidence type="ECO:0000313" key="7">
    <source>
        <dbReference type="EMBL" id="PTQ89514.1"/>
    </source>
</evidence>
<keyword evidence="8" id="KW-1185">Reference proteome</keyword>
<dbReference type="OrthoDB" id="9782022at2"/>
<dbReference type="Pfam" id="PF04377">
    <property type="entry name" value="ATE_C"/>
    <property type="match status" value="1"/>
</dbReference>
<dbReference type="NCBIfam" id="NF002342">
    <property type="entry name" value="PRK01305.1-3"/>
    <property type="match status" value="1"/>
</dbReference>
<dbReference type="InterPro" id="IPR017138">
    <property type="entry name" value="Asp_Glu_LeuTrfase"/>
</dbReference>
<keyword evidence="2 4" id="KW-0808">Transferase</keyword>